<organism evidence="1 2">
    <name type="scientific">Brachionus plicatilis</name>
    <name type="common">Marine rotifer</name>
    <name type="synonym">Brachionus muelleri</name>
    <dbReference type="NCBI Taxonomy" id="10195"/>
    <lineage>
        <taxon>Eukaryota</taxon>
        <taxon>Metazoa</taxon>
        <taxon>Spiralia</taxon>
        <taxon>Gnathifera</taxon>
        <taxon>Rotifera</taxon>
        <taxon>Eurotatoria</taxon>
        <taxon>Monogononta</taxon>
        <taxon>Pseudotrocha</taxon>
        <taxon>Ploima</taxon>
        <taxon>Brachionidae</taxon>
        <taxon>Brachionus</taxon>
    </lineage>
</organism>
<dbReference type="EMBL" id="REGN01000387">
    <property type="protein sequence ID" value="RNA42285.1"/>
    <property type="molecule type" value="Genomic_DNA"/>
</dbReference>
<name>A0A3M7T2U9_BRAPC</name>
<evidence type="ECO:0000313" key="1">
    <source>
        <dbReference type="EMBL" id="RNA42285.1"/>
    </source>
</evidence>
<protein>
    <submittedName>
        <fullName evidence="1">Uncharacterized protein</fullName>
    </submittedName>
</protein>
<evidence type="ECO:0000313" key="2">
    <source>
        <dbReference type="Proteomes" id="UP000276133"/>
    </source>
</evidence>
<dbReference type="OrthoDB" id="10222964at2759"/>
<dbReference type="AlphaFoldDB" id="A0A3M7T2U9"/>
<accession>A0A3M7T2U9</accession>
<reference evidence="1 2" key="1">
    <citation type="journal article" date="2018" name="Sci. Rep.">
        <title>Genomic signatures of local adaptation to the degree of environmental predictability in rotifers.</title>
        <authorList>
            <person name="Franch-Gras L."/>
            <person name="Hahn C."/>
            <person name="Garcia-Roger E.M."/>
            <person name="Carmona M.J."/>
            <person name="Serra M."/>
            <person name="Gomez A."/>
        </authorList>
    </citation>
    <scope>NUCLEOTIDE SEQUENCE [LARGE SCALE GENOMIC DNA]</scope>
    <source>
        <strain evidence="1">HYR1</strain>
    </source>
</reference>
<comment type="caution">
    <text evidence="1">The sequence shown here is derived from an EMBL/GenBank/DDBJ whole genome shotgun (WGS) entry which is preliminary data.</text>
</comment>
<sequence length="174" mass="20731">MNCEYCSKNEDDLYLFVLPCGYSVCYDHLTSQDESFNCFVCQDHVIEKQSCFRMKKNEKKLDKVLFFTVKESIMDLCNQIDEIDSGCFTANYLSKVINKIDLKREILKDYFIRQIDDYYESLINQIKEHESEFIDSFKNDLDRVNSEDVRNNLNILLQNDSEDDLFDYKTYNEA</sequence>
<keyword evidence="2" id="KW-1185">Reference proteome</keyword>
<feature type="non-terminal residue" evidence="1">
    <location>
        <position position="174"/>
    </location>
</feature>
<dbReference type="Proteomes" id="UP000276133">
    <property type="component" value="Unassembled WGS sequence"/>
</dbReference>
<proteinExistence type="predicted"/>
<gene>
    <name evidence="1" type="ORF">BpHYR1_003318</name>
</gene>